<name>A0A9P8A2K6_MORAP</name>
<sequence length="352" mass="39684">MIQKSEFGLDELDSSRHIQYHAIGACTTLLPPAAPYLAVMAQKYQISQGFVSTTMMGAEKCSCMIDRSMICTCMQDARALFLVTKSAVQHRQLLKSLSNSPSPQPAFNMSSSSSTLSLYCLNKNYSSWSLRAWLAMQVLKIDFKTVMLTVGTPEVPDLGLPACQKYLSRAGPTAKVPALHVPTPSGETHIVFESLAILEYLAEDYPELWPSDRFERAYARSLASEMATSFGAVRNYAMNIRQRYPFDPELYTEDVKKGLLRLSSIWEELRTKASAKEGDQGYLFGGFTALDAMYAPLMFRIRSYDLLSKVEGKHARAYVEHMLNNEQMKEWEEQSSHEKEIIPSDELYPLTK</sequence>
<dbReference type="SUPFAM" id="SSF52833">
    <property type="entry name" value="Thioredoxin-like"/>
    <property type="match status" value="1"/>
</dbReference>
<comment type="similarity">
    <text evidence="1">Belongs to the GST superfamily.</text>
</comment>
<dbReference type="PANTHER" id="PTHR44051:SF8">
    <property type="entry name" value="GLUTATHIONE S-TRANSFERASE GSTA"/>
    <property type="match status" value="1"/>
</dbReference>
<evidence type="ECO:0000256" key="1">
    <source>
        <dbReference type="ARBA" id="ARBA00007409"/>
    </source>
</evidence>
<dbReference type="InterPro" id="IPR036249">
    <property type="entry name" value="Thioredoxin-like_sf"/>
</dbReference>
<dbReference type="InterPro" id="IPR004045">
    <property type="entry name" value="Glutathione_S-Trfase_N"/>
</dbReference>
<dbReference type="Gene3D" id="3.40.30.10">
    <property type="entry name" value="Glutaredoxin"/>
    <property type="match status" value="1"/>
</dbReference>
<evidence type="ECO:0000256" key="2">
    <source>
        <dbReference type="SAM" id="MobiDB-lite"/>
    </source>
</evidence>
<protein>
    <recommendedName>
        <fullName evidence="3">GST N-terminal domain-containing protein</fullName>
    </recommendedName>
</protein>
<comment type="caution">
    <text evidence="4">The sequence shown here is derived from an EMBL/GenBank/DDBJ whole genome shotgun (WGS) entry which is preliminary data.</text>
</comment>
<feature type="domain" description="GST N-terminal" evidence="3">
    <location>
        <begin position="114"/>
        <end position="209"/>
    </location>
</feature>
<dbReference type="AlphaFoldDB" id="A0A9P8A2K6"/>
<evidence type="ECO:0000313" key="4">
    <source>
        <dbReference type="EMBL" id="KAG9322250.1"/>
    </source>
</evidence>
<dbReference type="Pfam" id="PF13409">
    <property type="entry name" value="GST_N_2"/>
    <property type="match status" value="1"/>
</dbReference>
<evidence type="ECO:0000313" key="5">
    <source>
        <dbReference type="Proteomes" id="UP000717515"/>
    </source>
</evidence>
<accession>A0A9P8A2K6</accession>
<proteinExistence type="inferred from homology"/>
<dbReference type="EMBL" id="JAIFTL010000157">
    <property type="protein sequence ID" value="KAG9322250.1"/>
    <property type="molecule type" value="Genomic_DNA"/>
</dbReference>
<feature type="region of interest" description="Disordered" evidence="2">
    <location>
        <begin position="329"/>
        <end position="352"/>
    </location>
</feature>
<gene>
    <name evidence="4" type="ORF">KVV02_003166</name>
</gene>
<dbReference type="PROSITE" id="PS50404">
    <property type="entry name" value="GST_NTER"/>
    <property type="match status" value="1"/>
</dbReference>
<reference evidence="4" key="1">
    <citation type="submission" date="2021-07" db="EMBL/GenBank/DDBJ databases">
        <title>Draft genome of Mortierella alpina, strain LL118, isolated from an aspen leaf litter sample.</title>
        <authorList>
            <person name="Yang S."/>
            <person name="Vinatzer B.A."/>
        </authorList>
    </citation>
    <scope>NUCLEOTIDE SEQUENCE</scope>
    <source>
        <strain evidence="4">LL118</strain>
    </source>
</reference>
<dbReference type="Proteomes" id="UP000717515">
    <property type="component" value="Unassembled WGS sequence"/>
</dbReference>
<dbReference type="PANTHER" id="PTHR44051">
    <property type="entry name" value="GLUTATHIONE S-TRANSFERASE-RELATED"/>
    <property type="match status" value="1"/>
</dbReference>
<evidence type="ECO:0000259" key="3">
    <source>
        <dbReference type="PROSITE" id="PS50404"/>
    </source>
</evidence>
<dbReference type="SUPFAM" id="SSF47616">
    <property type="entry name" value="GST C-terminal domain-like"/>
    <property type="match status" value="1"/>
</dbReference>
<dbReference type="Gene3D" id="1.20.1050.10">
    <property type="match status" value="1"/>
</dbReference>
<dbReference type="InterPro" id="IPR036282">
    <property type="entry name" value="Glutathione-S-Trfase_C_sf"/>
</dbReference>
<feature type="compositionally biased region" description="Basic and acidic residues" evidence="2">
    <location>
        <begin position="329"/>
        <end position="342"/>
    </location>
</feature>
<organism evidence="4 5">
    <name type="scientific">Mortierella alpina</name>
    <name type="common">Oleaginous fungus</name>
    <name type="synonym">Mortierella renispora</name>
    <dbReference type="NCBI Taxonomy" id="64518"/>
    <lineage>
        <taxon>Eukaryota</taxon>
        <taxon>Fungi</taxon>
        <taxon>Fungi incertae sedis</taxon>
        <taxon>Mucoromycota</taxon>
        <taxon>Mortierellomycotina</taxon>
        <taxon>Mortierellomycetes</taxon>
        <taxon>Mortierellales</taxon>
        <taxon>Mortierellaceae</taxon>
        <taxon>Mortierella</taxon>
    </lineage>
</organism>